<feature type="compositionally biased region" description="Polar residues" evidence="5">
    <location>
        <begin position="477"/>
        <end position="502"/>
    </location>
</feature>
<feature type="domain" description="Protein kinase" evidence="6">
    <location>
        <begin position="25"/>
        <end position="285"/>
    </location>
</feature>
<feature type="region of interest" description="Disordered" evidence="5">
    <location>
        <begin position="704"/>
        <end position="772"/>
    </location>
</feature>
<feature type="region of interest" description="Disordered" evidence="5">
    <location>
        <begin position="800"/>
        <end position="823"/>
    </location>
</feature>
<dbReference type="PANTHER" id="PTHR48012:SF21">
    <property type="entry name" value="PH DOMAIN-CONTAINING PROTEIN"/>
    <property type="match status" value="1"/>
</dbReference>
<protein>
    <recommendedName>
        <fullName evidence="1">non-specific serine/threonine protein kinase</fullName>
        <ecNumber evidence="1">2.7.11.1</ecNumber>
    </recommendedName>
</protein>
<dbReference type="GO" id="GO:0016301">
    <property type="term" value="F:kinase activity"/>
    <property type="evidence" value="ECO:0007669"/>
    <property type="project" value="UniProtKB-KW"/>
</dbReference>
<evidence type="ECO:0000256" key="2">
    <source>
        <dbReference type="ARBA" id="ARBA00022741"/>
    </source>
</evidence>
<feature type="compositionally biased region" description="Gly residues" evidence="5">
    <location>
        <begin position="748"/>
        <end position="758"/>
    </location>
</feature>
<gene>
    <name evidence="7" type="ORF">I314_00462</name>
</gene>
<feature type="compositionally biased region" description="Basic and acidic residues" evidence="5">
    <location>
        <begin position="331"/>
        <end position="340"/>
    </location>
</feature>
<organism evidence="7 8">
    <name type="scientific">Cryptococcus bacillisporus CA1873</name>
    <dbReference type="NCBI Taxonomy" id="1296111"/>
    <lineage>
        <taxon>Eukaryota</taxon>
        <taxon>Fungi</taxon>
        <taxon>Dikarya</taxon>
        <taxon>Basidiomycota</taxon>
        <taxon>Agaricomycotina</taxon>
        <taxon>Tremellomycetes</taxon>
        <taxon>Tremellales</taxon>
        <taxon>Cryptococcaceae</taxon>
        <taxon>Cryptococcus</taxon>
        <taxon>Cryptococcus gattii species complex</taxon>
    </lineage>
</organism>
<keyword evidence="2 4" id="KW-0547">Nucleotide-binding</keyword>
<dbReference type="InterPro" id="IPR017441">
    <property type="entry name" value="Protein_kinase_ATP_BS"/>
</dbReference>
<dbReference type="EC" id="2.7.11.1" evidence="1"/>
<dbReference type="Proteomes" id="UP000053800">
    <property type="component" value="Unassembled WGS sequence"/>
</dbReference>
<dbReference type="InterPro" id="IPR008271">
    <property type="entry name" value="Ser/Thr_kinase_AS"/>
</dbReference>
<feature type="compositionally biased region" description="Low complexity" evidence="5">
    <location>
        <begin position="511"/>
        <end position="520"/>
    </location>
</feature>
<feature type="compositionally biased region" description="Low complexity" evidence="5">
    <location>
        <begin position="737"/>
        <end position="747"/>
    </location>
</feature>
<dbReference type="SUPFAM" id="SSF56112">
    <property type="entry name" value="Protein kinase-like (PK-like)"/>
    <property type="match status" value="1"/>
</dbReference>
<dbReference type="PROSITE" id="PS00107">
    <property type="entry name" value="PROTEIN_KINASE_ATP"/>
    <property type="match status" value="1"/>
</dbReference>
<sequence length="934" mass="98559">MPLSEARYLAALPAQSKDAAPDSLYQKLEIVGKGAYGAVYRGKHIATGHIVALKIINLDTEDDDVADIQKEISLLQQLATSGGPPPNVIKYYGSLMQGPRVWIIMEYAEGGSIRTLSRAQPLKELHICLVVREVLLALAFLHKNGVIHRDIKAANILLTTQPHRILLCDFGVAALLQSSTSKRSTFVGTPYWMAPEVVTEGRMYDAKADIWSLGITLLEMAYGEPPMSGQPAARAVMLLGDKRMRAPRLEGDHWSKEMRDFVVGCLNEEPADRLSAEELSKSKWIKQQSKTPLTAMNDLIARYQAWKESGGQRQSLAAGVGASVDDDDDDDHHPDGHPADGDWAFDTVRSRASMLLGKEQSGDTALSNLSPPAARPAPAPQSLRRLFHDESSTDPDPFQSFAHQQPPTPQTTEGSSTIKQTGRFPSPEQSDLPPLDNRGSPPQTPSKRNEFDGQTIRQARLGRDGRSPTPLMITTDYPPSSSNTPSAMPTATYHPVQTSQEPTPIARTDHTTTTTTTTTTTAAAAVPLPRRIQNKMSLDNLSLTPTSKTQPAVEERSKSSGGMRRPSASDARDGLRGFQFPLMTKSGPGTTTTTTSAASSSTAQAPSSGKLFPPSLNRNHSASPTFPFADPLTITTTTTTTTTTTSPTGTSSPGFGGIALGPRPPMMRQASVAVMEGRAASQSQSQAQAQALALALAQTQAQQLQQQQQQQGPASPPTPKKTVALAVPNPIGLGRPGMSASTAAAAAGGSGMGGGGQGMMIRSRSGSKAEDGHPVGLRDLLKFSPAVPDMPDLLPPSPSVATTPHKFFPSPSPLAQTTQAHAEPPSAAAVAAAISSLPTFASAPMSAAASQTSLASTGTIPASAPPGLATQPAAFASVNAKLGPPIRPLDLSTLESDDVFDGLGRMVDDMQSWLGCVESGLEELLATGVDSHTA</sequence>
<reference evidence="7 8" key="1">
    <citation type="submission" date="2015-01" db="EMBL/GenBank/DDBJ databases">
        <title>The Genome Sequence of Cryptococcus gattii CA1873.</title>
        <authorList>
            <consortium name="The Broad Institute Genomics Platform"/>
            <person name="Cuomo C."/>
            <person name="Litvintseva A."/>
            <person name="Chen Y."/>
            <person name="Heitman J."/>
            <person name="Sun S."/>
            <person name="Springer D."/>
            <person name="Dromer F."/>
            <person name="Young S."/>
            <person name="Zeng Q."/>
            <person name="Gargeya S."/>
            <person name="Abouelleil A."/>
            <person name="Alvarado L."/>
            <person name="Chapman S.B."/>
            <person name="Gainer-Dewar J."/>
            <person name="Goldberg J."/>
            <person name="Griggs A."/>
            <person name="Gujja S."/>
            <person name="Hansen M."/>
            <person name="Howarth C."/>
            <person name="Imamovic A."/>
            <person name="Larimer J."/>
            <person name="Murphy C."/>
            <person name="Naylor J."/>
            <person name="Pearson M."/>
            <person name="Priest M."/>
            <person name="Roberts A."/>
            <person name="Saif S."/>
            <person name="Shea T."/>
            <person name="Sykes S."/>
            <person name="Wortman J."/>
            <person name="Nusbaum C."/>
            <person name="Birren B."/>
        </authorList>
    </citation>
    <scope>NUCLEOTIDE SEQUENCE [LARGE SCALE GENOMIC DNA]</scope>
    <source>
        <strain evidence="7 8">CA1873</strain>
    </source>
</reference>
<dbReference type="PANTHER" id="PTHR48012">
    <property type="entry name" value="STERILE20-LIKE KINASE, ISOFORM B-RELATED"/>
    <property type="match status" value="1"/>
</dbReference>
<dbReference type="InterPro" id="IPR050629">
    <property type="entry name" value="STE20/SPS1-PAK"/>
</dbReference>
<dbReference type="Pfam" id="PF00069">
    <property type="entry name" value="Pkinase"/>
    <property type="match status" value="1"/>
</dbReference>
<feature type="compositionally biased region" description="Polar residues" evidence="5">
    <location>
        <begin position="401"/>
        <end position="420"/>
    </location>
</feature>
<dbReference type="InterPro" id="IPR011009">
    <property type="entry name" value="Kinase-like_dom_sf"/>
</dbReference>
<evidence type="ECO:0000256" key="3">
    <source>
        <dbReference type="ARBA" id="ARBA00022840"/>
    </source>
</evidence>
<evidence type="ECO:0000256" key="5">
    <source>
        <dbReference type="SAM" id="MobiDB-lite"/>
    </source>
</evidence>
<feature type="binding site" evidence="4">
    <location>
        <position position="54"/>
    </location>
    <ligand>
        <name>ATP</name>
        <dbReference type="ChEBI" id="CHEBI:30616"/>
    </ligand>
</feature>
<dbReference type="EMBL" id="KN848889">
    <property type="protein sequence ID" value="KIR69352.1"/>
    <property type="molecule type" value="Genomic_DNA"/>
</dbReference>
<feature type="region of interest" description="Disordered" evidence="5">
    <location>
        <begin position="358"/>
        <end position="520"/>
    </location>
</feature>
<keyword evidence="7" id="KW-0808">Transferase</keyword>
<feature type="compositionally biased region" description="Polar residues" evidence="5">
    <location>
        <begin position="539"/>
        <end position="550"/>
    </location>
</feature>
<dbReference type="PROSITE" id="PS00108">
    <property type="entry name" value="PROTEIN_KINASE_ST"/>
    <property type="match status" value="1"/>
</dbReference>
<evidence type="ECO:0000259" key="6">
    <source>
        <dbReference type="PROSITE" id="PS50011"/>
    </source>
</evidence>
<dbReference type="Gene3D" id="3.30.200.20">
    <property type="entry name" value="Phosphorylase Kinase, domain 1"/>
    <property type="match status" value="1"/>
</dbReference>
<accession>A0ABR5BJY1</accession>
<feature type="compositionally biased region" description="Low complexity" evidence="5">
    <location>
        <begin position="586"/>
        <end position="609"/>
    </location>
</feature>
<proteinExistence type="predicted"/>
<keyword evidence="8" id="KW-1185">Reference proteome</keyword>
<feature type="compositionally biased region" description="Low complexity" evidence="5">
    <location>
        <begin position="635"/>
        <end position="653"/>
    </location>
</feature>
<dbReference type="SMART" id="SM00220">
    <property type="entry name" value="S_TKc"/>
    <property type="match status" value="1"/>
</dbReference>
<feature type="region of interest" description="Disordered" evidence="5">
    <location>
        <begin position="539"/>
        <end position="663"/>
    </location>
</feature>
<name>A0ABR5BJY1_CRYGA</name>
<evidence type="ECO:0000313" key="7">
    <source>
        <dbReference type="EMBL" id="KIR69352.1"/>
    </source>
</evidence>
<dbReference type="PROSITE" id="PS50011">
    <property type="entry name" value="PROTEIN_KINASE_DOM"/>
    <property type="match status" value="1"/>
</dbReference>
<keyword evidence="3 4" id="KW-0067">ATP-binding</keyword>
<evidence type="ECO:0000256" key="1">
    <source>
        <dbReference type="ARBA" id="ARBA00012513"/>
    </source>
</evidence>
<evidence type="ECO:0000256" key="4">
    <source>
        <dbReference type="PROSITE-ProRule" id="PRU10141"/>
    </source>
</evidence>
<dbReference type="InterPro" id="IPR035062">
    <property type="entry name" value="STK_Kic1p-like"/>
</dbReference>
<dbReference type="CDD" id="cd06917">
    <property type="entry name" value="STKc_NAK1_like"/>
    <property type="match status" value="1"/>
</dbReference>
<feature type="region of interest" description="Disordered" evidence="5">
    <location>
        <begin position="310"/>
        <end position="344"/>
    </location>
</feature>
<keyword evidence="7" id="KW-0418">Kinase</keyword>
<dbReference type="InterPro" id="IPR000719">
    <property type="entry name" value="Prot_kinase_dom"/>
</dbReference>
<evidence type="ECO:0000313" key="8">
    <source>
        <dbReference type="Proteomes" id="UP000053800"/>
    </source>
</evidence>
<dbReference type="Gene3D" id="1.10.510.10">
    <property type="entry name" value="Transferase(Phosphotransferase) domain 1"/>
    <property type="match status" value="1"/>
</dbReference>